<protein>
    <recommendedName>
        <fullName evidence="4">Retrovirus-related Pol polyprotein from transposon TNT 1-94</fullName>
    </recommendedName>
</protein>
<dbReference type="EMBL" id="QJKJ01007079">
    <property type="protein sequence ID" value="RDX84330.1"/>
    <property type="molecule type" value="Genomic_DNA"/>
</dbReference>
<keyword evidence="1" id="KW-1133">Transmembrane helix</keyword>
<dbReference type="Proteomes" id="UP000257109">
    <property type="component" value="Unassembled WGS sequence"/>
</dbReference>
<gene>
    <name evidence="2" type="ORF">CR513_34635</name>
</gene>
<evidence type="ECO:0000313" key="3">
    <source>
        <dbReference type="Proteomes" id="UP000257109"/>
    </source>
</evidence>
<dbReference type="AlphaFoldDB" id="A0A371G1D3"/>
<evidence type="ECO:0000313" key="2">
    <source>
        <dbReference type="EMBL" id="RDX84330.1"/>
    </source>
</evidence>
<reference evidence="2" key="1">
    <citation type="submission" date="2018-05" db="EMBL/GenBank/DDBJ databases">
        <title>Draft genome of Mucuna pruriens seed.</title>
        <authorList>
            <person name="Nnadi N.E."/>
            <person name="Vos R."/>
            <person name="Hasami M.H."/>
            <person name="Devisetty U.K."/>
            <person name="Aguiy J.C."/>
        </authorList>
    </citation>
    <scope>NUCLEOTIDE SEQUENCE [LARGE SCALE GENOMIC DNA]</scope>
    <source>
        <strain evidence="2">JCA_2017</strain>
    </source>
</reference>
<organism evidence="2 3">
    <name type="scientific">Mucuna pruriens</name>
    <name type="common">Velvet bean</name>
    <name type="synonym">Dolichos pruriens</name>
    <dbReference type="NCBI Taxonomy" id="157652"/>
    <lineage>
        <taxon>Eukaryota</taxon>
        <taxon>Viridiplantae</taxon>
        <taxon>Streptophyta</taxon>
        <taxon>Embryophyta</taxon>
        <taxon>Tracheophyta</taxon>
        <taxon>Spermatophyta</taxon>
        <taxon>Magnoliopsida</taxon>
        <taxon>eudicotyledons</taxon>
        <taxon>Gunneridae</taxon>
        <taxon>Pentapetalae</taxon>
        <taxon>rosids</taxon>
        <taxon>fabids</taxon>
        <taxon>Fabales</taxon>
        <taxon>Fabaceae</taxon>
        <taxon>Papilionoideae</taxon>
        <taxon>50 kb inversion clade</taxon>
        <taxon>NPAAA clade</taxon>
        <taxon>indigoferoid/millettioid clade</taxon>
        <taxon>Phaseoleae</taxon>
        <taxon>Mucuna</taxon>
    </lineage>
</organism>
<comment type="caution">
    <text evidence="2">The sequence shown here is derived from an EMBL/GenBank/DDBJ whole genome shotgun (WGS) entry which is preliminary data.</text>
</comment>
<name>A0A371G1D3_MUCPR</name>
<evidence type="ECO:0000256" key="1">
    <source>
        <dbReference type="SAM" id="Phobius"/>
    </source>
</evidence>
<proteinExistence type="predicted"/>
<sequence length="99" mass="11157">EKHQSNVKLATTPLTNHFKLSLDQCPKTDAKVFYVSVVGCLMYIMGDPLIIRYVDSDYVDDRRSTTRVHDSSLGGQGSFIAYRASKGIGYWARWILVAL</sequence>
<feature type="transmembrane region" description="Helical" evidence="1">
    <location>
        <begin position="32"/>
        <end position="54"/>
    </location>
</feature>
<evidence type="ECO:0008006" key="4">
    <source>
        <dbReference type="Google" id="ProtNLM"/>
    </source>
</evidence>
<keyword evidence="1" id="KW-0472">Membrane</keyword>
<keyword evidence="1" id="KW-0812">Transmembrane</keyword>
<accession>A0A371G1D3</accession>
<feature type="non-terminal residue" evidence="2">
    <location>
        <position position="1"/>
    </location>
</feature>
<keyword evidence="3" id="KW-1185">Reference proteome</keyword>